<name>A0A644UQF6_9ZZZZ</name>
<comment type="caution">
    <text evidence="1">The sequence shown here is derived from an EMBL/GenBank/DDBJ whole genome shotgun (WGS) entry which is preliminary data.</text>
</comment>
<evidence type="ECO:0000313" key="1">
    <source>
        <dbReference type="EMBL" id="MPL81209.1"/>
    </source>
</evidence>
<accession>A0A644UQF6</accession>
<dbReference type="EMBL" id="VSSQ01000147">
    <property type="protein sequence ID" value="MPL81209.1"/>
    <property type="molecule type" value="Genomic_DNA"/>
</dbReference>
<proteinExistence type="predicted"/>
<sequence>MELSTIIPNTTINPANVTVLSSIPEANRMPSEIKIVMGMVEDATKATRNGSKATTTRITVRMAISNSLRKVDTDNSTTLG</sequence>
<dbReference type="AlphaFoldDB" id="A0A644UQF6"/>
<organism evidence="1">
    <name type="scientific">bioreactor metagenome</name>
    <dbReference type="NCBI Taxonomy" id="1076179"/>
    <lineage>
        <taxon>unclassified sequences</taxon>
        <taxon>metagenomes</taxon>
        <taxon>ecological metagenomes</taxon>
    </lineage>
</organism>
<gene>
    <name evidence="1" type="ORF">SDC9_27123</name>
</gene>
<reference evidence="1" key="1">
    <citation type="submission" date="2019-08" db="EMBL/GenBank/DDBJ databases">
        <authorList>
            <person name="Kucharzyk K."/>
            <person name="Murdoch R.W."/>
            <person name="Higgins S."/>
            <person name="Loffler F."/>
        </authorList>
    </citation>
    <scope>NUCLEOTIDE SEQUENCE</scope>
</reference>
<protein>
    <submittedName>
        <fullName evidence="1">Uncharacterized protein</fullName>
    </submittedName>
</protein>